<dbReference type="SUPFAM" id="SSF53474">
    <property type="entry name" value="alpha/beta-Hydrolases"/>
    <property type="match status" value="1"/>
</dbReference>
<comment type="caution">
    <text evidence="3">The sequence shown here is derived from an EMBL/GenBank/DDBJ whole genome shotgun (WGS) entry which is preliminary data.</text>
</comment>
<name>A0A9X1IRB5_9SPHN</name>
<dbReference type="Gene3D" id="3.40.50.1820">
    <property type="entry name" value="alpha/beta hydrolase"/>
    <property type="match status" value="2"/>
</dbReference>
<dbReference type="AlphaFoldDB" id="A0A9X1IRB5"/>
<feature type="domain" description="AB hydrolase-1" evidence="1">
    <location>
        <begin position="134"/>
        <end position="183"/>
    </location>
</feature>
<evidence type="ECO:0000313" key="3">
    <source>
        <dbReference type="EMBL" id="MBT2187306.1"/>
    </source>
</evidence>
<feature type="domain" description="AB hydrolase-1" evidence="2">
    <location>
        <begin position="5"/>
        <end position="129"/>
    </location>
</feature>
<dbReference type="RefSeq" id="WP_214623138.1">
    <property type="nucleotide sequence ID" value="NZ_JAHGAW010000006.1"/>
</dbReference>
<dbReference type="Proteomes" id="UP001138757">
    <property type="component" value="Unassembled WGS sequence"/>
</dbReference>
<keyword evidence="3" id="KW-0378">Hydrolase</keyword>
<keyword evidence="4" id="KW-1185">Reference proteome</keyword>
<evidence type="ECO:0000313" key="4">
    <source>
        <dbReference type="Proteomes" id="UP001138757"/>
    </source>
</evidence>
<dbReference type="Pfam" id="PF00561">
    <property type="entry name" value="Abhydrolase_1"/>
    <property type="match status" value="1"/>
</dbReference>
<dbReference type="PANTHER" id="PTHR43689">
    <property type="entry name" value="HYDROLASE"/>
    <property type="match status" value="1"/>
</dbReference>
<evidence type="ECO:0000259" key="2">
    <source>
        <dbReference type="Pfam" id="PF12697"/>
    </source>
</evidence>
<evidence type="ECO:0000259" key="1">
    <source>
        <dbReference type="Pfam" id="PF00561"/>
    </source>
</evidence>
<dbReference type="InterPro" id="IPR000073">
    <property type="entry name" value="AB_hydrolase_1"/>
</dbReference>
<reference evidence="3" key="1">
    <citation type="submission" date="2021-05" db="EMBL/GenBank/DDBJ databases">
        <title>Genome of Sphingobium sp. strain.</title>
        <authorList>
            <person name="Fan R."/>
        </authorList>
    </citation>
    <scope>NUCLEOTIDE SEQUENCE</scope>
    <source>
        <strain evidence="3">H33</strain>
    </source>
</reference>
<organism evidence="3 4">
    <name type="scientific">Sphingobium nicotianae</name>
    <dbReference type="NCBI Taxonomy" id="2782607"/>
    <lineage>
        <taxon>Bacteria</taxon>
        <taxon>Pseudomonadati</taxon>
        <taxon>Pseudomonadota</taxon>
        <taxon>Alphaproteobacteria</taxon>
        <taxon>Sphingomonadales</taxon>
        <taxon>Sphingomonadaceae</taxon>
        <taxon>Sphingobium</taxon>
    </lineage>
</organism>
<gene>
    <name evidence="3" type="ORF">KK488_10155</name>
</gene>
<dbReference type="Pfam" id="PF12697">
    <property type="entry name" value="Abhydrolase_6"/>
    <property type="match status" value="1"/>
</dbReference>
<dbReference type="PANTHER" id="PTHR43689:SF8">
    <property type="entry name" value="ALPHA_BETA-HYDROLASES SUPERFAMILY PROTEIN"/>
    <property type="match status" value="1"/>
</dbReference>
<dbReference type="GO" id="GO:0016787">
    <property type="term" value="F:hydrolase activity"/>
    <property type="evidence" value="ECO:0007669"/>
    <property type="project" value="UniProtKB-KW"/>
</dbReference>
<accession>A0A9X1IRB5</accession>
<protein>
    <submittedName>
        <fullName evidence="3">Alpha/beta fold hydrolase</fullName>
    </submittedName>
</protein>
<dbReference type="EMBL" id="JAHGAW010000006">
    <property type="protein sequence ID" value="MBT2187306.1"/>
    <property type="molecule type" value="Genomic_DNA"/>
</dbReference>
<sequence length="201" mass="21748">MTKTLFLPGATADASYWSDVADLLDVEAIHFSWPGLGGEAPEEGIESIDDLVRLVLAEIDQPVNIVAQSLGGLIAIKAILQKPEHINRLVLAVTSAGVPVGDLGGTDWRPNHIRRFPNALLPRSPDWMEDTSVDLSEQIALIQVPTLLLWGNEDPISPVAVGERLHSLFPKSELRIISGGHHDLAQTHAQLVAGFIAQHFA</sequence>
<proteinExistence type="predicted"/>
<dbReference type="InterPro" id="IPR029058">
    <property type="entry name" value="AB_hydrolase_fold"/>
</dbReference>